<keyword evidence="5" id="KW-0943">RNA-mediated gene silencing</keyword>
<comment type="similarity">
    <text evidence="6">Belongs to the argonaute family. Piwi subfamily.</text>
</comment>
<reference evidence="9" key="1">
    <citation type="submission" date="2022-08" db="UniProtKB">
        <authorList>
            <consortium name="EnsemblMetazoa"/>
        </authorList>
    </citation>
    <scope>IDENTIFICATION</scope>
    <source>
        <strain evidence="9">EBRO</strain>
    </source>
</reference>
<dbReference type="GO" id="GO:0061157">
    <property type="term" value="P:mRNA destabilization"/>
    <property type="evidence" value="ECO:0007669"/>
    <property type="project" value="UniProtKB-ARBA"/>
</dbReference>
<evidence type="ECO:0000259" key="7">
    <source>
        <dbReference type="PROSITE" id="PS50821"/>
    </source>
</evidence>
<dbReference type="InterPro" id="IPR012337">
    <property type="entry name" value="RNaseH-like_sf"/>
</dbReference>
<sequence length="782" mass="89296">MRGLQEVVVTRAPNARSKQGTLGMKFRLQTNYFRLERKEQPVIFQHHVDFLPPVEDVRLRQAMFQTQRPVVGPYIFDGMQLFLYNKLSSDEVELQVKNPYSVEPCKMRIRRVGTVTMTSEKALQMLNLMQRQAMASLKLIQLNRNFFDPAEKISVPKYNLELYPGYITSIRQHEHDILLGVQITHRVLSTETVYNKYRKMLSMAGGKACHDEFKKTMIGTVVMTMYNNKTYTIADVDFSTTPSSSFKLANGDLITFKLYFYSTYNVKIVDELQPMLVTVPQKGRKHAEKTEPRMLVPELCRLTGISEEMRKDHQLMCAIANHTRLTVDQRIKRLERFNARLLNDLESHQVFSYWKTELDRRLMDVPARVLAQENLYFGRRDLAVPAGPNADWSAACRSSGMFKTEKLLNWCAICPDTDAAEGYLHEFIQHLTTVARGLGFTIAQPMVARASNTVSAYLDKLRSLVNRDPQLILCVVPDDRADRYRMIKKLCCIDRAIPTQVLRVRTIMPNVKYVHHVRSVATKVAIQLNCKLGGIPWMVKNPLSSLIVIGYDVCHDTSMADRSYGALVATMYGERATPEPRFFSCVEPHAGGIELSSFISTGIAKAIRAYQNVFGSDQLPRRIFFYRDGVGDGQLEHVVKHEVNAIRERLQIGAPDRLRLTFFVVTKRIGTRLFHNGNNPPPGTIVDDQITLPERTDFYLVSQSVRHGTVSPTSYNIIHDESGLTVDQLQAYTAKQTHLYYNWTGAVSVPAVCQYAHKLAGLVGQYLHQAPNERLDRHLYFL</sequence>
<dbReference type="SUPFAM" id="SSF53098">
    <property type="entry name" value="Ribonuclease H-like"/>
    <property type="match status" value="1"/>
</dbReference>
<dbReference type="FunFam" id="2.170.260.10:FF:000003">
    <property type="entry name" value="Piwi-like RNA-mediated gene silencing 2"/>
    <property type="match status" value="1"/>
</dbReference>
<dbReference type="STRING" id="41427.A0A182IW30"/>
<dbReference type="InterPro" id="IPR003165">
    <property type="entry name" value="Piwi"/>
</dbReference>
<evidence type="ECO:0000256" key="4">
    <source>
        <dbReference type="ARBA" id="ARBA00022884"/>
    </source>
</evidence>
<dbReference type="PROSITE" id="PS50821">
    <property type="entry name" value="PAZ"/>
    <property type="match status" value="1"/>
</dbReference>
<protein>
    <submittedName>
        <fullName evidence="9">Uncharacterized protein</fullName>
    </submittedName>
</protein>
<evidence type="ECO:0000256" key="5">
    <source>
        <dbReference type="ARBA" id="ARBA00023158"/>
    </source>
</evidence>
<evidence type="ECO:0000256" key="6">
    <source>
        <dbReference type="ARBA" id="ARBA00038291"/>
    </source>
</evidence>
<dbReference type="GO" id="GO:0043186">
    <property type="term" value="C:P granule"/>
    <property type="evidence" value="ECO:0007669"/>
    <property type="project" value="UniProtKB-ARBA"/>
</dbReference>
<dbReference type="AlphaFoldDB" id="A0A182IW30"/>
<dbReference type="Gene3D" id="2.170.260.10">
    <property type="entry name" value="paz domain"/>
    <property type="match status" value="1"/>
</dbReference>
<comment type="subcellular location">
    <subcellularLocation>
        <location evidence="1">Cytoplasm</location>
    </subcellularLocation>
</comment>
<dbReference type="SMART" id="SM00949">
    <property type="entry name" value="PAZ"/>
    <property type="match status" value="1"/>
</dbReference>
<dbReference type="Pfam" id="PF02170">
    <property type="entry name" value="PAZ"/>
    <property type="match status" value="1"/>
</dbReference>
<keyword evidence="4" id="KW-0694">RNA-binding</keyword>
<feature type="domain" description="Piwi" evidence="8">
    <location>
        <begin position="471"/>
        <end position="768"/>
    </location>
</feature>
<organism evidence="9">
    <name type="scientific">Anopheles atroparvus</name>
    <name type="common">European mosquito</name>
    <dbReference type="NCBI Taxonomy" id="41427"/>
    <lineage>
        <taxon>Eukaryota</taxon>
        <taxon>Metazoa</taxon>
        <taxon>Ecdysozoa</taxon>
        <taxon>Arthropoda</taxon>
        <taxon>Hexapoda</taxon>
        <taxon>Insecta</taxon>
        <taxon>Pterygota</taxon>
        <taxon>Neoptera</taxon>
        <taxon>Endopterygota</taxon>
        <taxon>Diptera</taxon>
        <taxon>Nematocera</taxon>
        <taxon>Culicoidea</taxon>
        <taxon>Culicidae</taxon>
        <taxon>Anophelinae</taxon>
        <taxon>Anopheles</taxon>
    </lineage>
</organism>
<evidence type="ECO:0000256" key="2">
    <source>
        <dbReference type="ARBA" id="ARBA00022473"/>
    </source>
</evidence>
<keyword evidence="3" id="KW-0963">Cytoplasm</keyword>
<evidence type="ECO:0000313" key="9">
    <source>
        <dbReference type="EnsemblMetazoa" id="AATE006585-PA.1"/>
    </source>
</evidence>
<dbReference type="VEuPathDB" id="VectorBase:AATE006585"/>
<dbReference type="CDD" id="cd02845">
    <property type="entry name" value="PAZ_piwi_like"/>
    <property type="match status" value="1"/>
</dbReference>
<dbReference type="GO" id="GO:0003723">
    <property type="term" value="F:RNA binding"/>
    <property type="evidence" value="ECO:0007669"/>
    <property type="project" value="UniProtKB-KW"/>
</dbReference>
<dbReference type="EMBL" id="AXCP01007099">
    <property type="status" value="NOT_ANNOTATED_CDS"/>
    <property type="molecule type" value="Genomic_DNA"/>
</dbReference>
<name>A0A182IW30_ANOAO</name>
<dbReference type="EnsemblMetazoa" id="AATE006585-RA">
    <property type="protein sequence ID" value="AATE006585-PA.1"/>
    <property type="gene ID" value="AATE006585"/>
</dbReference>
<dbReference type="Gene3D" id="3.40.50.2300">
    <property type="match status" value="1"/>
</dbReference>
<dbReference type="Gene3D" id="3.30.420.10">
    <property type="entry name" value="Ribonuclease H-like superfamily/Ribonuclease H"/>
    <property type="match status" value="1"/>
</dbReference>
<evidence type="ECO:0000259" key="8">
    <source>
        <dbReference type="PROSITE" id="PS50822"/>
    </source>
</evidence>
<dbReference type="PANTHER" id="PTHR22891">
    <property type="entry name" value="EUKARYOTIC TRANSLATION INITIATION FACTOR 2C"/>
    <property type="match status" value="1"/>
</dbReference>
<evidence type="ECO:0000256" key="3">
    <source>
        <dbReference type="ARBA" id="ARBA00022490"/>
    </source>
</evidence>
<proteinExistence type="inferred from homology"/>
<feature type="domain" description="PAZ" evidence="7">
    <location>
        <begin position="192"/>
        <end position="304"/>
    </location>
</feature>
<dbReference type="GO" id="GO:0004521">
    <property type="term" value="F:RNA endonuclease activity"/>
    <property type="evidence" value="ECO:0007669"/>
    <property type="project" value="UniProtKB-ARBA"/>
</dbReference>
<accession>A0A182IW30</accession>
<dbReference type="GO" id="GO:0035194">
    <property type="term" value="P:regulatory ncRNA-mediated post-transcriptional gene silencing"/>
    <property type="evidence" value="ECO:0007669"/>
    <property type="project" value="UniProtKB-ARBA"/>
</dbReference>
<dbReference type="SUPFAM" id="SSF101690">
    <property type="entry name" value="PAZ domain"/>
    <property type="match status" value="1"/>
</dbReference>
<dbReference type="PROSITE" id="PS50822">
    <property type="entry name" value="PIWI"/>
    <property type="match status" value="1"/>
</dbReference>
<keyword evidence="2" id="KW-0217">Developmental protein</keyword>
<dbReference type="InterPro" id="IPR003100">
    <property type="entry name" value="PAZ_dom"/>
</dbReference>
<evidence type="ECO:0000256" key="1">
    <source>
        <dbReference type="ARBA" id="ARBA00004496"/>
    </source>
</evidence>
<dbReference type="GO" id="GO:0034587">
    <property type="term" value="P:piRNA processing"/>
    <property type="evidence" value="ECO:0007669"/>
    <property type="project" value="UniProtKB-ARBA"/>
</dbReference>
<dbReference type="InterPro" id="IPR036085">
    <property type="entry name" value="PAZ_dom_sf"/>
</dbReference>
<dbReference type="InterPro" id="IPR036397">
    <property type="entry name" value="RNaseH_sf"/>
</dbReference>
<dbReference type="SMART" id="SM00950">
    <property type="entry name" value="Piwi"/>
    <property type="match status" value="1"/>
</dbReference>
<dbReference type="Pfam" id="PF02171">
    <property type="entry name" value="Piwi"/>
    <property type="match status" value="1"/>
</dbReference>
<dbReference type="CDD" id="cd04658">
    <property type="entry name" value="Piwi_piwi-like_Euk"/>
    <property type="match status" value="1"/>
</dbReference>
<dbReference type="Pfam" id="PF23278">
    <property type="entry name" value="Piwi_N"/>
    <property type="match status" value="1"/>
</dbReference>